<evidence type="ECO:0000313" key="1">
    <source>
        <dbReference type="EMBL" id="KDR79331.1"/>
    </source>
</evidence>
<proteinExistence type="predicted"/>
<reference evidence="2" key="1">
    <citation type="journal article" date="2014" name="Proc. Natl. Acad. Sci. U.S.A.">
        <title>Extensive sampling of basidiomycete genomes demonstrates inadequacy of the white-rot/brown-rot paradigm for wood decay fungi.</title>
        <authorList>
            <person name="Riley R."/>
            <person name="Salamov A.A."/>
            <person name="Brown D.W."/>
            <person name="Nagy L.G."/>
            <person name="Floudas D."/>
            <person name="Held B.W."/>
            <person name="Levasseur A."/>
            <person name="Lombard V."/>
            <person name="Morin E."/>
            <person name="Otillar R."/>
            <person name="Lindquist E.A."/>
            <person name="Sun H."/>
            <person name="LaButti K.M."/>
            <person name="Schmutz J."/>
            <person name="Jabbour D."/>
            <person name="Luo H."/>
            <person name="Baker S.E."/>
            <person name="Pisabarro A.G."/>
            <person name="Walton J.D."/>
            <person name="Blanchette R.A."/>
            <person name="Henrissat B."/>
            <person name="Martin F."/>
            <person name="Cullen D."/>
            <person name="Hibbett D.S."/>
            <person name="Grigoriev I.V."/>
        </authorList>
    </citation>
    <scope>NUCLEOTIDE SEQUENCE [LARGE SCALE GENOMIC DNA]</scope>
    <source>
        <strain evidence="2">CBS 339.88</strain>
    </source>
</reference>
<protein>
    <submittedName>
        <fullName evidence="1">Uncharacterized protein</fullName>
    </submittedName>
</protein>
<gene>
    <name evidence="1" type="ORF">GALMADRAFT_1234475</name>
</gene>
<dbReference type="Proteomes" id="UP000027222">
    <property type="component" value="Unassembled WGS sequence"/>
</dbReference>
<dbReference type="EMBL" id="KL142373">
    <property type="protein sequence ID" value="KDR79331.1"/>
    <property type="molecule type" value="Genomic_DNA"/>
</dbReference>
<organism evidence="1 2">
    <name type="scientific">Galerina marginata (strain CBS 339.88)</name>
    <dbReference type="NCBI Taxonomy" id="685588"/>
    <lineage>
        <taxon>Eukaryota</taxon>
        <taxon>Fungi</taxon>
        <taxon>Dikarya</taxon>
        <taxon>Basidiomycota</taxon>
        <taxon>Agaricomycotina</taxon>
        <taxon>Agaricomycetes</taxon>
        <taxon>Agaricomycetidae</taxon>
        <taxon>Agaricales</taxon>
        <taxon>Agaricineae</taxon>
        <taxon>Strophariaceae</taxon>
        <taxon>Galerina</taxon>
    </lineage>
</organism>
<keyword evidence="2" id="KW-1185">Reference proteome</keyword>
<dbReference type="AlphaFoldDB" id="A0A067T871"/>
<accession>A0A067T871</accession>
<sequence>MLCVLPPPGFGILDQACECGRSKRAGLESWWGASVLSRGVFFESICKFTTPALVSFSKYLRRNRARDDAVDAQVIVIGADMYVTVVKGLWSTKRLITSSCTYRVIPFSPGPIANTRVDISSSTDNLGEGVGMGWETAYIVTAAPFAAAQVRGC</sequence>
<evidence type="ECO:0000313" key="2">
    <source>
        <dbReference type="Proteomes" id="UP000027222"/>
    </source>
</evidence>
<name>A0A067T871_GALM3</name>
<dbReference type="HOGENOM" id="CLU_1713413_0_0_1"/>